<sequence>MPDTLTRDQIGARRDMDVHIRAKADGRGFTGIGVPYGEEIELWGLRERFEPGCVELDMDGVPSLVLWRHDEPIGKITAGRDTETGFEIEASLSATERGREAAMLLDDGVITRLSIGFVPIEWRIEHDEDADTDVIVHTKVRALEFSLVPFPAYAGATVQSVRHRPTPPEQSERTSAMPETLTRDDMTAALTPLTEGLDDLERQLNLLAAGGSSAPNPGRNWRSMGEFLKALASGDESAAEFHRAFTGATTADDLTKDNFVGNFIKFVDERRKLINTFARDTLPAQGMTVDFVRLEGDTLKAGKQTKEGADLPGPGKVNLKADNEAIDTFGGWTELSRQLIERSTVNYLNLVLKALGIKYAKATEEAFRAKLTEVMTARDSDALTLPAKADYTDWLTSIVDAGQAYEESGMELQGLLMSPDWFKELMTVEAADGRPIMSVYGQGTNVIGQVDLPKGEGNLTSVPVKVLWGETGKATFFDSAALQTMESPGAPAQLQDENIVNLTKQFSIYGYAAFIDPFPQGIVPVKKTSAGVP</sequence>
<dbReference type="InterPro" id="IPR054613">
    <property type="entry name" value="Peptidase_S78_dom"/>
</dbReference>
<dbReference type="SUPFAM" id="SSF56563">
    <property type="entry name" value="Major capsid protein gp5"/>
    <property type="match status" value="1"/>
</dbReference>
<keyword evidence="3" id="KW-0645">Protease</keyword>
<dbReference type="NCBIfam" id="TIGR01554">
    <property type="entry name" value="major_cap_HK97"/>
    <property type="match status" value="1"/>
</dbReference>
<evidence type="ECO:0000256" key="2">
    <source>
        <dbReference type="ARBA" id="ARBA00022612"/>
    </source>
</evidence>
<evidence type="ECO:0000313" key="8">
    <source>
        <dbReference type="Proteomes" id="UP001589707"/>
    </source>
</evidence>
<comment type="subcellular location">
    <subcellularLocation>
        <location evidence="1">Virion</location>
    </subcellularLocation>
</comment>
<evidence type="ECO:0000256" key="1">
    <source>
        <dbReference type="ARBA" id="ARBA00004328"/>
    </source>
</evidence>
<keyword evidence="2" id="KW-1188">Viral release from host cell</keyword>
<dbReference type="InterPro" id="IPR024455">
    <property type="entry name" value="Phage_capsid"/>
</dbReference>
<evidence type="ECO:0000313" key="7">
    <source>
        <dbReference type="EMBL" id="MFB9775384.1"/>
    </source>
</evidence>
<dbReference type="EMBL" id="JBHMAU010000025">
    <property type="protein sequence ID" value="MFB9775384.1"/>
    <property type="molecule type" value="Genomic_DNA"/>
</dbReference>
<evidence type="ECO:0000256" key="3">
    <source>
        <dbReference type="ARBA" id="ARBA00022670"/>
    </source>
</evidence>
<dbReference type="RefSeq" id="WP_376838468.1">
    <property type="nucleotide sequence ID" value="NZ_JBHMAU010000025.1"/>
</dbReference>
<reference evidence="7 8" key="1">
    <citation type="submission" date="2024-09" db="EMBL/GenBank/DDBJ databases">
        <authorList>
            <person name="Sun Q."/>
            <person name="Mori K."/>
        </authorList>
    </citation>
    <scope>NUCLEOTIDE SEQUENCE [LARGE SCALE GENOMIC DNA]</scope>
    <source>
        <strain evidence="7 8">JCM 11683</strain>
    </source>
</reference>
<evidence type="ECO:0000256" key="5">
    <source>
        <dbReference type="SAM" id="MobiDB-lite"/>
    </source>
</evidence>
<dbReference type="Proteomes" id="UP001589707">
    <property type="component" value="Unassembled WGS sequence"/>
</dbReference>
<evidence type="ECO:0000256" key="4">
    <source>
        <dbReference type="ARBA" id="ARBA00022801"/>
    </source>
</evidence>
<feature type="region of interest" description="Disordered" evidence="5">
    <location>
        <begin position="159"/>
        <end position="184"/>
    </location>
</feature>
<organism evidence="7 8">
    <name type="scientific">Brevibacterium otitidis</name>
    <dbReference type="NCBI Taxonomy" id="53364"/>
    <lineage>
        <taxon>Bacteria</taxon>
        <taxon>Bacillati</taxon>
        <taxon>Actinomycetota</taxon>
        <taxon>Actinomycetes</taxon>
        <taxon>Micrococcales</taxon>
        <taxon>Brevibacteriaceae</taxon>
        <taxon>Brevibacterium</taxon>
    </lineage>
</organism>
<keyword evidence="4" id="KW-0378">Hydrolase</keyword>
<gene>
    <name evidence="7" type="ORF">ACFFN1_02995</name>
</gene>
<feature type="domain" description="Prohead serine protease" evidence="6">
    <location>
        <begin position="21"/>
        <end position="161"/>
    </location>
</feature>
<proteinExistence type="predicted"/>
<dbReference type="Pfam" id="PF04586">
    <property type="entry name" value="Peptidase_S78"/>
    <property type="match status" value="1"/>
</dbReference>
<comment type="caution">
    <text evidence="7">The sequence shown here is derived from an EMBL/GenBank/DDBJ whole genome shotgun (WGS) entry which is preliminary data.</text>
</comment>
<keyword evidence="8" id="KW-1185">Reference proteome</keyword>
<name>A0ABV5X0B2_9MICO</name>
<dbReference type="Pfam" id="PF25209">
    <property type="entry name" value="Phage_capsid_4"/>
    <property type="match status" value="1"/>
</dbReference>
<accession>A0ABV5X0B2</accession>
<protein>
    <submittedName>
        <fullName evidence="7">Phage major capsid protein</fullName>
    </submittedName>
</protein>
<evidence type="ECO:0000259" key="6">
    <source>
        <dbReference type="Pfam" id="PF04586"/>
    </source>
</evidence>